<evidence type="ECO:0000313" key="1">
    <source>
        <dbReference type="EMBL" id="TKY92011.1"/>
    </source>
</evidence>
<protein>
    <submittedName>
        <fullName evidence="1">Uncharacterized protein</fullName>
    </submittedName>
</protein>
<organism evidence="1 2">
    <name type="scientific">Candidatus Methanomarinus sp</name>
    <dbReference type="NCBI Taxonomy" id="3386244"/>
    <lineage>
        <taxon>Archaea</taxon>
        <taxon>Methanobacteriati</taxon>
        <taxon>Methanobacteriota</taxon>
        <taxon>Stenosarchaea group</taxon>
        <taxon>Methanomicrobia</taxon>
        <taxon>Methanosarcinales</taxon>
        <taxon>ANME-2 cluster</taxon>
        <taxon>Candidatus Methanocomedenaceae</taxon>
        <taxon>Candidatus Methanomarinus</taxon>
    </lineage>
</organism>
<feature type="non-terminal residue" evidence="1">
    <location>
        <position position="278"/>
    </location>
</feature>
<comment type="caution">
    <text evidence="1">The sequence shown here is derived from an EMBL/GenBank/DDBJ whole genome shotgun (WGS) entry which is preliminary data.</text>
</comment>
<dbReference type="EMBL" id="QYBA01000090">
    <property type="protein sequence ID" value="TKY92011.1"/>
    <property type="molecule type" value="Genomic_DNA"/>
</dbReference>
<evidence type="ECO:0000313" key="2">
    <source>
        <dbReference type="Proteomes" id="UP000315423"/>
    </source>
</evidence>
<accession>A0AC61SBN1</accession>
<dbReference type="Proteomes" id="UP000315423">
    <property type="component" value="Unassembled WGS sequence"/>
</dbReference>
<sequence>MEHSMFRELGIEPIRLTTKRGNYRPHTVLSFDDHLFAVDTTRSFKNDPVIPDAYLITHAHSDHHGKSAMLSPDSVCSKETAIALEMRFNKEYKGHTFEIGDTIDINGVEVSTHPTHHTIGACAFSWENSSGTTVVVTGDLKDFSHLPECDLLVTEANYGDPGDPSCYFEDDIAGLEHVLENNIALGAYAFGKAQRAVDIIRQSGWWDEISMDSMSYRLTKGLMCDCGPLKEILEYNAGHSAITIVPPWDLNKLPGSMKKYVLTGRQDYYYPAINISDH</sequence>
<gene>
    <name evidence="1" type="ORF">C5S46_02860</name>
</gene>
<name>A0AC61SBN1_9EURY</name>
<reference evidence="1" key="1">
    <citation type="submission" date="2018-09" db="EMBL/GenBank/DDBJ databases">
        <title>A genomic encyclopedia of anaerobic methanotrophic archaea.</title>
        <authorList>
            <person name="Skennerton C.T."/>
            <person name="Chadwick G.L."/>
            <person name="Laso-Perez R."/>
            <person name="Leu A.O."/>
            <person name="Speth D.R."/>
            <person name="Yu H."/>
            <person name="Morgan-Lang C."/>
            <person name="Hatzenpichler R."/>
            <person name="Goudeau D."/>
            <person name="Malmstrom R."/>
            <person name="Woyke T."/>
            <person name="Hallam S."/>
            <person name="Tyson G.W."/>
            <person name="Wegener G."/>
            <person name="Boetius A."/>
            <person name="Orphan V.J."/>
        </authorList>
    </citation>
    <scope>NUCLEOTIDE SEQUENCE</scope>
    <source>
        <strain evidence="1">CONS3730D10UFb2</strain>
    </source>
</reference>
<proteinExistence type="predicted"/>